<dbReference type="EMBL" id="HACG01011155">
    <property type="protein sequence ID" value="CEK58020.1"/>
    <property type="molecule type" value="Transcribed_RNA"/>
</dbReference>
<proteinExistence type="predicted"/>
<reference evidence="1" key="1">
    <citation type="submission" date="2014-12" db="EMBL/GenBank/DDBJ databases">
        <title>Insight into the proteome of Arion vulgaris.</title>
        <authorList>
            <person name="Aradska J."/>
            <person name="Bulat T."/>
            <person name="Smidak R."/>
            <person name="Sarate P."/>
            <person name="Gangsoo J."/>
            <person name="Sialana F."/>
            <person name="Bilban M."/>
            <person name="Lubec G."/>
        </authorList>
    </citation>
    <scope>NUCLEOTIDE SEQUENCE</scope>
    <source>
        <tissue evidence="1">Skin</tissue>
    </source>
</reference>
<protein>
    <submittedName>
        <fullName evidence="1">Uncharacterized protein</fullName>
    </submittedName>
</protein>
<feature type="non-terminal residue" evidence="1">
    <location>
        <position position="63"/>
    </location>
</feature>
<sequence>MIKSTREPSTQIQNDYQNMSRLKQVIILCTRTGHYRLYSHKYTHFMIDNSSMCTCGQASQTAE</sequence>
<gene>
    <name evidence="1" type="primary">ORF31744</name>
</gene>
<evidence type="ECO:0000313" key="1">
    <source>
        <dbReference type="EMBL" id="CEK58020.1"/>
    </source>
</evidence>
<name>A0A0B6YRC8_9EUPU</name>
<accession>A0A0B6YRC8</accession>
<organism evidence="1">
    <name type="scientific">Arion vulgaris</name>
    <dbReference type="NCBI Taxonomy" id="1028688"/>
    <lineage>
        <taxon>Eukaryota</taxon>
        <taxon>Metazoa</taxon>
        <taxon>Spiralia</taxon>
        <taxon>Lophotrochozoa</taxon>
        <taxon>Mollusca</taxon>
        <taxon>Gastropoda</taxon>
        <taxon>Heterobranchia</taxon>
        <taxon>Euthyneura</taxon>
        <taxon>Panpulmonata</taxon>
        <taxon>Eupulmonata</taxon>
        <taxon>Stylommatophora</taxon>
        <taxon>Helicina</taxon>
        <taxon>Arionoidea</taxon>
        <taxon>Arionidae</taxon>
        <taxon>Arion</taxon>
    </lineage>
</organism>
<dbReference type="AlphaFoldDB" id="A0A0B6YRC8"/>